<dbReference type="PROSITE" id="PS51704">
    <property type="entry name" value="GP_PDE"/>
    <property type="match status" value="1"/>
</dbReference>
<keyword evidence="3" id="KW-1185">Reference proteome</keyword>
<proteinExistence type="predicted"/>
<organism evidence="2 3">
    <name type="scientific">Anaerococcus murdochii</name>
    <dbReference type="NCBI Taxonomy" id="411577"/>
    <lineage>
        <taxon>Bacteria</taxon>
        <taxon>Bacillati</taxon>
        <taxon>Bacillota</taxon>
        <taxon>Tissierellia</taxon>
        <taxon>Tissierellales</taxon>
        <taxon>Peptoniphilaceae</taxon>
        <taxon>Anaerococcus</taxon>
    </lineage>
</organism>
<evidence type="ECO:0000313" key="2">
    <source>
        <dbReference type="EMBL" id="MBZ2386470.1"/>
    </source>
</evidence>
<accession>A0ABS7SY71</accession>
<dbReference type="PANTHER" id="PTHR46211:SF1">
    <property type="entry name" value="GLYCEROPHOSPHODIESTER PHOSPHODIESTERASE, CYTOPLASMIC"/>
    <property type="match status" value="1"/>
</dbReference>
<protein>
    <submittedName>
        <fullName evidence="2">Glycerophosphodiester phosphodiesterase</fullName>
    </submittedName>
</protein>
<dbReference type="InterPro" id="IPR030395">
    <property type="entry name" value="GP_PDE_dom"/>
</dbReference>
<dbReference type="CDD" id="cd08563">
    <property type="entry name" value="GDPD_TtGDE_like"/>
    <property type="match status" value="1"/>
</dbReference>
<sequence>MLNIAHRGFKGEYPENTMLAFKKAVEIGADGVEFDVHLTKDKELVIIHDEKLDRTTDMEGLVKDFTLRELKTANASKLFPAYEEKIPTLEEYFDFIKDKDFLTNIEIKNSIIDYPEIEEKIYEMIKAYCLKDKIIISSFNHESLVRVKNIDKNISCGVLESSRLYRPWDYVKNLGCEYFHPLNFSVDEEIIAIFKENNIGINLWFGISDYDFGQYVKDGITGLITDFPNRVGQILMKKDK</sequence>
<evidence type="ECO:0000313" key="3">
    <source>
        <dbReference type="Proteomes" id="UP000734271"/>
    </source>
</evidence>
<dbReference type="EMBL" id="JAIPME010000002">
    <property type="protein sequence ID" value="MBZ2386470.1"/>
    <property type="molecule type" value="Genomic_DNA"/>
</dbReference>
<dbReference type="RefSeq" id="WP_223418509.1">
    <property type="nucleotide sequence ID" value="NZ_JAIPME010000002.1"/>
</dbReference>
<dbReference type="PANTHER" id="PTHR46211">
    <property type="entry name" value="GLYCEROPHOSPHORYL DIESTER PHOSPHODIESTERASE"/>
    <property type="match status" value="1"/>
</dbReference>
<dbReference type="Gene3D" id="3.20.20.190">
    <property type="entry name" value="Phosphatidylinositol (PI) phosphodiesterase"/>
    <property type="match status" value="1"/>
</dbReference>
<evidence type="ECO:0000259" key="1">
    <source>
        <dbReference type="PROSITE" id="PS51704"/>
    </source>
</evidence>
<comment type="caution">
    <text evidence="2">The sequence shown here is derived from an EMBL/GenBank/DDBJ whole genome shotgun (WGS) entry which is preliminary data.</text>
</comment>
<gene>
    <name evidence="2" type="ORF">K8P03_04020</name>
</gene>
<dbReference type="SUPFAM" id="SSF51695">
    <property type="entry name" value="PLC-like phosphodiesterases"/>
    <property type="match status" value="1"/>
</dbReference>
<dbReference type="InterPro" id="IPR017946">
    <property type="entry name" value="PLC-like_Pdiesterase_TIM-brl"/>
</dbReference>
<dbReference type="Pfam" id="PF03009">
    <property type="entry name" value="GDPD"/>
    <property type="match status" value="1"/>
</dbReference>
<feature type="domain" description="GP-PDE" evidence="1">
    <location>
        <begin position="1"/>
        <end position="235"/>
    </location>
</feature>
<name>A0ABS7SY71_9FIRM</name>
<dbReference type="Proteomes" id="UP000734271">
    <property type="component" value="Unassembled WGS sequence"/>
</dbReference>
<reference evidence="2 3" key="1">
    <citation type="submission" date="2021-08" db="EMBL/GenBank/DDBJ databases">
        <title>FDA dAtabase for Regulatory Grade micrObial Sequences (FDA-ARGOS): Supporting development and validation of Infectious Disease Dx tests.</title>
        <authorList>
            <person name="Sproer C."/>
            <person name="Gronow S."/>
            <person name="Severitt S."/>
            <person name="Schroder I."/>
            <person name="Tallon L."/>
            <person name="Sadzewicz L."/>
            <person name="Zhao X."/>
            <person name="Boylan J."/>
            <person name="Ott S."/>
            <person name="Bowen H."/>
            <person name="Vavikolanu K."/>
            <person name="Hazen T."/>
            <person name="Aluvathingal J."/>
            <person name="Nadendla S."/>
            <person name="Lowell S."/>
            <person name="Myers T."/>
            <person name="Yan Y."/>
            <person name="Sichtig H."/>
        </authorList>
    </citation>
    <scope>NUCLEOTIDE SEQUENCE [LARGE SCALE GENOMIC DNA]</scope>
    <source>
        <strain evidence="2 3">FDAARGOS_1460</strain>
    </source>
</reference>